<sequence length="96" mass="10982">MKYRPKSSKIKYQHDMIHGLRKYLEEELEPLEYVKAIFPAEIKHAKSSSSGFKVRFKYKTKTGAKLIAYAPGAVQEVFVVTSNTEALKEKLSNSSR</sequence>
<accession>A0A497E285</accession>
<evidence type="ECO:0000313" key="2">
    <source>
        <dbReference type="Proteomes" id="UP000279422"/>
    </source>
</evidence>
<protein>
    <recommendedName>
        <fullName evidence="3">Metal-binding protein</fullName>
    </recommendedName>
</protein>
<comment type="caution">
    <text evidence="1">The sequence shown here is derived from an EMBL/GenBank/DDBJ whole genome shotgun (WGS) entry which is preliminary data.</text>
</comment>
<evidence type="ECO:0008006" key="3">
    <source>
        <dbReference type="Google" id="ProtNLM"/>
    </source>
</evidence>
<dbReference type="Pfam" id="PF09876">
    <property type="entry name" value="DUF2103"/>
    <property type="match status" value="1"/>
</dbReference>
<reference evidence="1 2" key="1">
    <citation type="submission" date="2018-06" db="EMBL/GenBank/DDBJ databases">
        <title>Extensive metabolic versatility and redundancy in microbially diverse, dynamic hydrothermal sediments.</title>
        <authorList>
            <person name="Dombrowski N."/>
            <person name="Teske A."/>
            <person name="Baker B.J."/>
        </authorList>
    </citation>
    <scope>NUCLEOTIDE SEQUENCE [LARGE SCALE GENOMIC DNA]</scope>
    <source>
        <strain evidence="1">B47_G16</strain>
    </source>
</reference>
<proteinExistence type="predicted"/>
<organism evidence="1 2">
    <name type="scientific">Aerophobetes bacterium</name>
    <dbReference type="NCBI Taxonomy" id="2030807"/>
    <lineage>
        <taxon>Bacteria</taxon>
        <taxon>Candidatus Aerophobota</taxon>
    </lineage>
</organism>
<name>A0A497E285_UNCAE</name>
<dbReference type="InterPro" id="IPR018664">
    <property type="entry name" value="DUF2103_metal-binding"/>
</dbReference>
<evidence type="ECO:0000313" key="1">
    <source>
        <dbReference type="EMBL" id="RLE07851.1"/>
    </source>
</evidence>
<dbReference type="AlphaFoldDB" id="A0A497E285"/>
<dbReference type="Proteomes" id="UP000279422">
    <property type="component" value="Unassembled WGS sequence"/>
</dbReference>
<gene>
    <name evidence="1" type="ORF">DRJ00_07375</name>
</gene>
<dbReference type="EMBL" id="QMPZ01000135">
    <property type="protein sequence ID" value="RLE07851.1"/>
    <property type="molecule type" value="Genomic_DNA"/>
</dbReference>